<proteinExistence type="predicted"/>
<dbReference type="EMBL" id="JBBWWQ010000001">
    <property type="protein sequence ID" value="KAK8956780.1"/>
    <property type="molecule type" value="Genomic_DNA"/>
</dbReference>
<gene>
    <name evidence="1" type="ORF">KSP39_PZI001161</name>
</gene>
<evidence type="ECO:0008006" key="3">
    <source>
        <dbReference type="Google" id="ProtNLM"/>
    </source>
</evidence>
<evidence type="ECO:0000313" key="2">
    <source>
        <dbReference type="Proteomes" id="UP001418222"/>
    </source>
</evidence>
<organism evidence="1 2">
    <name type="scientific">Platanthera zijinensis</name>
    <dbReference type="NCBI Taxonomy" id="2320716"/>
    <lineage>
        <taxon>Eukaryota</taxon>
        <taxon>Viridiplantae</taxon>
        <taxon>Streptophyta</taxon>
        <taxon>Embryophyta</taxon>
        <taxon>Tracheophyta</taxon>
        <taxon>Spermatophyta</taxon>
        <taxon>Magnoliopsida</taxon>
        <taxon>Liliopsida</taxon>
        <taxon>Asparagales</taxon>
        <taxon>Orchidaceae</taxon>
        <taxon>Orchidoideae</taxon>
        <taxon>Orchideae</taxon>
        <taxon>Orchidinae</taxon>
        <taxon>Platanthera</taxon>
    </lineage>
</organism>
<dbReference type="Gene3D" id="3.30.70.270">
    <property type="match status" value="2"/>
</dbReference>
<dbReference type="InterPro" id="IPR043128">
    <property type="entry name" value="Rev_trsase/Diguanyl_cyclase"/>
</dbReference>
<dbReference type="SUPFAM" id="SSF56672">
    <property type="entry name" value="DNA/RNA polymerases"/>
    <property type="match status" value="1"/>
</dbReference>
<reference evidence="1 2" key="1">
    <citation type="journal article" date="2022" name="Nat. Plants">
        <title>Genomes of leafy and leafless Platanthera orchids illuminate the evolution of mycoheterotrophy.</title>
        <authorList>
            <person name="Li M.H."/>
            <person name="Liu K.W."/>
            <person name="Li Z."/>
            <person name="Lu H.C."/>
            <person name="Ye Q.L."/>
            <person name="Zhang D."/>
            <person name="Wang J.Y."/>
            <person name="Li Y.F."/>
            <person name="Zhong Z.M."/>
            <person name="Liu X."/>
            <person name="Yu X."/>
            <person name="Liu D.K."/>
            <person name="Tu X.D."/>
            <person name="Liu B."/>
            <person name="Hao Y."/>
            <person name="Liao X.Y."/>
            <person name="Jiang Y.T."/>
            <person name="Sun W.H."/>
            <person name="Chen J."/>
            <person name="Chen Y.Q."/>
            <person name="Ai Y."/>
            <person name="Zhai J.W."/>
            <person name="Wu S.S."/>
            <person name="Zhou Z."/>
            <person name="Hsiao Y.Y."/>
            <person name="Wu W.L."/>
            <person name="Chen Y.Y."/>
            <person name="Lin Y.F."/>
            <person name="Hsu J.L."/>
            <person name="Li C.Y."/>
            <person name="Wang Z.W."/>
            <person name="Zhao X."/>
            <person name="Zhong W.Y."/>
            <person name="Ma X.K."/>
            <person name="Ma L."/>
            <person name="Huang J."/>
            <person name="Chen G.Z."/>
            <person name="Huang M.Z."/>
            <person name="Huang L."/>
            <person name="Peng D.H."/>
            <person name="Luo Y.B."/>
            <person name="Zou S.Q."/>
            <person name="Chen S.P."/>
            <person name="Lan S."/>
            <person name="Tsai W.C."/>
            <person name="Van de Peer Y."/>
            <person name="Liu Z.J."/>
        </authorList>
    </citation>
    <scope>NUCLEOTIDE SEQUENCE [LARGE SCALE GENOMIC DNA]</scope>
    <source>
        <strain evidence="1">Lor287</strain>
    </source>
</reference>
<dbReference type="Proteomes" id="UP001418222">
    <property type="component" value="Unassembled WGS sequence"/>
</dbReference>
<name>A0AAP0C0Z8_9ASPA</name>
<keyword evidence="2" id="KW-1185">Reference proteome</keyword>
<dbReference type="AlphaFoldDB" id="A0AAP0C0Z8"/>
<evidence type="ECO:0000313" key="1">
    <source>
        <dbReference type="EMBL" id="KAK8956780.1"/>
    </source>
</evidence>
<dbReference type="FunFam" id="3.30.70.270:FF:000020">
    <property type="entry name" value="Transposon Tf2-6 polyprotein-like Protein"/>
    <property type="match status" value="1"/>
</dbReference>
<dbReference type="PANTHER" id="PTHR37984">
    <property type="entry name" value="PROTEIN CBG26694"/>
    <property type="match status" value="1"/>
</dbReference>
<protein>
    <recommendedName>
        <fullName evidence="3">Reverse transcriptase/retrotransposon-derived protein RNase H-like domain-containing protein</fullName>
    </recommendedName>
</protein>
<dbReference type="InterPro" id="IPR043502">
    <property type="entry name" value="DNA/RNA_pol_sf"/>
</dbReference>
<comment type="caution">
    <text evidence="1">The sequence shown here is derived from an EMBL/GenBank/DDBJ whole genome shotgun (WGS) entry which is preliminary data.</text>
</comment>
<dbReference type="PANTHER" id="PTHR37984:SF5">
    <property type="entry name" value="PROTEIN NYNRIN-LIKE"/>
    <property type="match status" value="1"/>
</dbReference>
<dbReference type="InterPro" id="IPR050951">
    <property type="entry name" value="Retrovirus_Pol_polyprotein"/>
</dbReference>
<accession>A0AAP0C0Z8</accession>
<sequence length="202" mass="23023">MELRNHKLFAKLSKCEFWVPQVSFLVHVVNKDGISVDPEKITAVMDWSRPSSPKEIRSFLGLADYYRRFVEGFSTLAAPLTKLTQKNVAFVWSEKCEEAFLELKNRLCTAPVLILPTEGVEYDVYVVQPIFDEGGPYHRQVIKSLSQQDKVGIQTSTPDRGRFGRVGEFPRTTRQVATMARCSPLPIELPREVANSPEWGYK</sequence>